<organism evidence="3">
    <name type="scientific">Ajellomyces capsulatus (strain H88)</name>
    <name type="common">Darling's disease fungus</name>
    <name type="synonym">Histoplasma capsulatum</name>
    <dbReference type="NCBI Taxonomy" id="544711"/>
    <lineage>
        <taxon>Eukaryota</taxon>
        <taxon>Fungi</taxon>
        <taxon>Dikarya</taxon>
        <taxon>Ascomycota</taxon>
        <taxon>Pezizomycotina</taxon>
        <taxon>Eurotiomycetes</taxon>
        <taxon>Eurotiomycetidae</taxon>
        <taxon>Onygenales</taxon>
        <taxon>Ajellomycetaceae</taxon>
        <taxon>Histoplasma</taxon>
    </lineage>
</organism>
<accession>F0UTA9</accession>
<feature type="region of interest" description="Disordered" evidence="1">
    <location>
        <begin position="76"/>
        <end position="104"/>
    </location>
</feature>
<evidence type="ECO:0000313" key="3">
    <source>
        <dbReference type="Proteomes" id="UP000008142"/>
    </source>
</evidence>
<evidence type="ECO:0000256" key="1">
    <source>
        <dbReference type="SAM" id="MobiDB-lite"/>
    </source>
</evidence>
<dbReference type="EMBL" id="DS990642">
    <property type="protein sequence ID" value="EGC49135.1"/>
    <property type="molecule type" value="Genomic_DNA"/>
</dbReference>
<dbReference type="OrthoDB" id="10610807at2759"/>
<protein>
    <submittedName>
        <fullName evidence="2">Uncharacterized protein</fullName>
    </submittedName>
</protein>
<name>F0UTA9_AJEC8</name>
<proteinExistence type="predicted"/>
<sequence length="117" mass="13206">MTFPRTRLNDSDDGGIAIDWRSERWWWKRACCSRKWRELSIGDNGEKQYRLLTSQSTIEAGGLRVASTAERRGIGRGIGGEIGGGSKMYEEESKTSGRDFGEEGGGRWREVGRYVAR</sequence>
<dbReference type="HOGENOM" id="CLU_2084167_0_0_1"/>
<dbReference type="AlphaFoldDB" id="F0UTA9"/>
<feature type="compositionally biased region" description="Gly residues" evidence="1">
    <location>
        <begin position="76"/>
        <end position="86"/>
    </location>
</feature>
<evidence type="ECO:0000313" key="2">
    <source>
        <dbReference type="EMBL" id="EGC49135.1"/>
    </source>
</evidence>
<reference evidence="3" key="1">
    <citation type="submission" date="2008-07" db="EMBL/GenBank/DDBJ databases">
        <title>Annotation of Ajellomyces capsulatus strain H88.</title>
        <authorList>
            <person name="Champion M."/>
            <person name="Cuomo C."/>
            <person name="Ma L.-J."/>
            <person name="Henn M.R."/>
            <person name="Sil A."/>
            <person name="Goldman B."/>
            <person name="Young S.K."/>
            <person name="Kodira C.D."/>
            <person name="Zeng Q."/>
            <person name="Koehrsen M."/>
            <person name="Alvarado L."/>
            <person name="Berlin A."/>
            <person name="Borenstein D."/>
            <person name="Chen Z."/>
            <person name="Engels R."/>
            <person name="Freedman E."/>
            <person name="Gellesch M."/>
            <person name="Goldberg J."/>
            <person name="Griggs A."/>
            <person name="Gujja S."/>
            <person name="Heiman D."/>
            <person name="Hepburn T."/>
            <person name="Howarth C."/>
            <person name="Jen D."/>
            <person name="Larson L."/>
            <person name="Lewis B."/>
            <person name="Mehta T."/>
            <person name="Park D."/>
            <person name="Pearson M."/>
            <person name="Roberts A."/>
            <person name="Saif S."/>
            <person name="Shea T."/>
            <person name="Shenoy N."/>
            <person name="Sisk P."/>
            <person name="Stolte C."/>
            <person name="Sykes S."/>
            <person name="Walk T."/>
            <person name="White J."/>
            <person name="Yandava C."/>
            <person name="Klein B."/>
            <person name="McEwen J.G."/>
            <person name="Puccia R."/>
            <person name="Goldman G.H."/>
            <person name="Felipe M.S."/>
            <person name="Nino-Vega G."/>
            <person name="San-Blas G."/>
            <person name="Taylor J."/>
            <person name="Mendoza L."/>
            <person name="Galagan J."/>
            <person name="Nusbaum C."/>
            <person name="Birren B."/>
        </authorList>
    </citation>
    <scope>NUCLEOTIDE SEQUENCE [LARGE SCALE GENOMIC DNA]</scope>
    <source>
        <strain evidence="3">H88</strain>
    </source>
</reference>
<feature type="compositionally biased region" description="Basic and acidic residues" evidence="1">
    <location>
        <begin position="88"/>
        <end position="104"/>
    </location>
</feature>
<gene>
    <name evidence="2" type="ORF">HCEG_08351</name>
</gene>
<dbReference type="Proteomes" id="UP000008142">
    <property type="component" value="Unassembled WGS sequence"/>
</dbReference>